<evidence type="ECO:0000313" key="2">
    <source>
        <dbReference type="EMBL" id="EGJ72460.1"/>
    </source>
</evidence>
<gene>
    <name evidence="2" type="ORF">Bcop_2302</name>
</gene>
<dbReference type="STRING" id="679937.Bcop_2302"/>
<dbReference type="AlphaFoldDB" id="F3ZV02"/>
<dbReference type="OrthoDB" id="789204at2"/>
<keyword evidence="3" id="KW-1185">Reference proteome</keyword>
<dbReference type="EMBL" id="CM001167">
    <property type="protein sequence ID" value="EGJ72460.1"/>
    <property type="molecule type" value="Genomic_DNA"/>
</dbReference>
<protein>
    <submittedName>
        <fullName evidence="2">Uncharacterized protein</fullName>
    </submittedName>
</protein>
<dbReference type="eggNOG" id="ENOG5033798">
    <property type="taxonomic scope" value="Bacteria"/>
</dbReference>
<keyword evidence="1" id="KW-0732">Signal</keyword>
<dbReference type="Proteomes" id="UP000018439">
    <property type="component" value="Chromosome"/>
</dbReference>
<proteinExistence type="predicted"/>
<organism evidence="2 3">
    <name type="scientific">Bacteroides coprosuis DSM 18011</name>
    <dbReference type="NCBI Taxonomy" id="679937"/>
    <lineage>
        <taxon>Bacteria</taxon>
        <taxon>Pseudomonadati</taxon>
        <taxon>Bacteroidota</taxon>
        <taxon>Bacteroidia</taxon>
        <taxon>Bacteroidales</taxon>
        <taxon>Bacteroidaceae</taxon>
        <taxon>Bacteroides</taxon>
    </lineage>
</organism>
<sequence>MKKSLFTLLVVFLSLTIQAQHRAQISTSFNGGLEYHVNGYKATLETNIFDDLIFKDNKNNQVKFNKDYLEYASHDNDWFQNYKSLLFNTLIQRFKNETGYSETFSVDIFGDLKYEDNKGNRASLKKNIFDELVYSDSKNNEIKISKDYIKSNYKSSPSDKRLRYILFSDLLNNLWDNRQVGIPDNIDTQNNDYWVEDDWDIDVEYSDKHRPHQHKRDYLYEYKDNKGNWATLRENKSMKKTYEDSSGNILTFSVPSWKKQVNRHRTEEAFFNYLTREYLVK</sequence>
<evidence type="ECO:0000256" key="1">
    <source>
        <dbReference type="SAM" id="SignalP"/>
    </source>
</evidence>
<reference evidence="2 3" key="1">
    <citation type="journal article" date="2011" name="Stand. Genomic Sci.">
        <title>Non-contiguous finished genome sequence of Bacteroides coprosuis type strain (PC139).</title>
        <authorList>
            <person name="Land M."/>
            <person name="Held B."/>
            <person name="Gronow S."/>
            <person name="Abt B."/>
            <person name="Lucas S."/>
            <person name="Del Rio T.G."/>
            <person name="Nolan M."/>
            <person name="Tice H."/>
            <person name="Cheng J.F."/>
            <person name="Pitluck S."/>
            <person name="Liolios K."/>
            <person name="Pagani I."/>
            <person name="Ivanova N."/>
            <person name="Mavromatis K."/>
            <person name="Mikhailova N."/>
            <person name="Pati A."/>
            <person name="Tapia R."/>
            <person name="Han C."/>
            <person name="Goodwin L."/>
            <person name="Chen A."/>
            <person name="Palaniappan K."/>
            <person name="Hauser L."/>
            <person name="Brambilla E.M."/>
            <person name="Rohde M."/>
            <person name="Goker M."/>
            <person name="Detter J.C."/>
            <person name="Woyke T."/>
            <person name="Bristow J."/>
            <person name="Eisen J.A."/>
            <person name="Markowitz V."/>
            <person name="Hugenholtz P."/>
            <person name="Kyrpides N.C."/>
            <person name="Klenk H.P."/>
            <person name="Lapidus A."/>
        </authorList>
    </citation>
    <scope>NUCLEOTIDE SEQUENCE</scope>
    <source>
        <strain evidence="2 3">DSM 18011</strain>
    </source>
</reference>
<dbReference type="HOGENOM" id="CLU_989213_0_0_10"/>
<accession>F3ZV02</accession>
<name>F3ZV02_9BACE</name>
<evidence type="ECO:0000313" key="3">
    <source>
        <dbReference type="Proteomes" id="UP000018439"/>
    </source>
</evidence>
<feature type="chain" id="PRO_5003304076" evidence="1">
    <location>
        <begin position="20"/>
        <end position="281"/>
    </location>
</feature>
<feature type="signal peptide" evidence="1">
    <location>
        <begin position="1"/>
        <end position="19"/>
    </location>
</feature>